<comment type="function">
    <text evidence="1 7">Catalyzes the O-sulfation of tyrosine residues within acidic motifs of polypeptides, using 3'-phosphoadenylyl sulfate (PAPS) as cosubstrate.</text>
</comment>
<dbReference type="GO" id="GO:0005794">
    <property type="term" value="C:Golgi apparatus"/>
    <property type="evidence" value="ECO:0000318"/>
    <property type="project" value="GO_Central"/>
</dbReference>
<gene>
    <name evidence="9" type="primary">20215467</name>
    <name evidence="8" type="ORF">HELRODRAFT_77670</name>
</gene>
<dbReference type="InParanoid" id="T1G319"/>
<dbReference type="EnsemblMetazoa" id="HelroT77670">
    <property type="protein sequence ID" value="HelroP77670"/>
    <property type="gene ID" value="HelroG77670"/>
</dbReference>
<dbReference type="InterPro" id="IPR027417">
    <property type="entry name" value="P-loop_NTPase"/>
</dbReference>
<sequence>MSKKLIKKGCVYVLCALIFYTLGRYGSLWKSSDLTNSYISKESLNFFLSDNKASMLAYDRSMPLIFVGGMPRSGTTLMRALLDAHSDIRCGEETRAKVIPRVLALRGQWTKSQKEIDRMLEGGITDEVLYSAVAAFILEVIVKHGEPAPRLCNKDPFTLKYVDELKIMFPQAKYILMIRDGRAVVHSIINRKVTITGFDLNNYETSLQKWNTIMTNMYKQCMNAGPSRCLMVYYEQLVLHPRDIMTKVLKFLDIPWDERVMHHEDYINKPGGISLSKIERSTDQVIKPVNLEALTKWASSFPDNLKGNVRQLAPMLEKLGYDPDEFPPNYGAPDANVWSVAILYNVHSNVKFMRLLVLNY</sequence>
<dbReference type="EC" id="2.8.2.20" evidence="7"/>
<keyword evidence="10" id="KW-1185">Reference proteome</keyword>
<evidence type="ECO:0000256" key="1">
    <source>
        <dbReference type="ARBA" id="ARBA00003886"/>
    </source>
</evidence>
<keyword evidence="5" id="KW-0325">Glycoprotein</keyword>
<dbReference type="EMBL" id="KB096365">
    <property type="protein sequence ID" value="ESO05199.1"/>
    <property type="molecule type" value="Genomic_DNA"/>
</dbReference>
<dbReference type="InterPro" id="IPR026634">
    <property type="entry name" value="TPST-like"/>
</dbReference>
<evidence type="ECO:0000256" key="5">
    <source>
        <dbReference type="ARBA" id="ARBA00023180"/>
    </source>
</evidence>
<dbReference type="FunFam" id="3.40.50.300:FF:002853">
    <property type="entry name" value="Protein-tyrosine sulfotransferase"/>
    <property type="match status" value="1"/>
</dbReference>
<dbReference type="Pfam" id="PF13469">
    <property type="entry name" value="Sulfotransfer_3"/>
    <property type="match status" value="1"/>
</dbReference>
<comment type="catalytic activity">
    <reaction evidence="6 7">
        <text>L-tyrosyl-[protein] + 3'-phosphoadenylyl sulfate = O-sulfo-L-tyrosine-[protein] + adenosine 3',5'-bisphosphate + H(+)</text>
        <dbReference type="Rhea" id="RHEA:16801"/>
        <dbReference type="Rhea" id="RHEA-COMP:10136"/>
        <dbReference type="Rhea" id="RHEA-COMP:11688"/>
        <dbReference type="ChEBI" id="CHEBI:15378"/>
        <dbReference type="ChEBI" id="CHEBI:46858"/>
        <dbReference type="ChEBI" id="CHEBI:58339"/>
        <dbReference type="ChEBI" id="CHEBI:58343"/>
        <dbReference type="ChEBI" id="CHEBI:65286"/>
        <dbReference type="EC" id="2.8.2.20"/>
    </reaction>
</comment>
<protein>
    <recommendedName>
        <fullName evidence="7">Protein-tyrosine sulfotransferase</fullName>
        <ecNumber evidence="7">2.8.2.20</ecNumber>
    </recommendedName>
</protein>
<dbReference type="OrthoDB" id="545675at2759"/>
<accession>T1G319</accession>
<reference evidence="9" key="3">
    <citation type="submission" date="2015-06" db="UniProtKB">
        <authorList>
            <consortium name="EnsemblMetazoa"/>
        </authorList>
    </citation>
    <scope>IDENTIFICATION</scope>
</reference>
<dbReference type="GO" id="GO:0008476">
    <property type="term" value="F:protein-tyrosine sulfotransferase activity"/>
    <property type="evidence" value="ECO:0000318"/>
    <property type="project" value="GO_Central"/>
</dbReference>
<dbReference type="PANTHER" id="PTHR12788:SF10">
    <property type="entry name" value="PROTEIN-TYROSINE SULFOTRANSFERASE"/>
    <property type="match status" value="1"/>
</dbReference>
<dbReference type="AlphaFoldDB" id="T1G319"/>
<dbReference type="SUPFAM" id="SSF52540">
    <property type="entry name" value="P-loop containing nucleoside triphosphate hydrolases"/>
    <property type="match status" value="1"/>
</dbReference>
<proteinExistence type="inferred from homology"/>
<dbReference type="Gene3D" id="3.40.50.300">
    <property type="entry name" value="P-loop containing nucleotide triphosphate hydrolases"/>
    <property type="match status" value="1"/>
</dbReference>
<reference evidence="10" key="1">
    <citation type="submission" date="2012-12" db="EMBL/GenBank/DDBJ databases">
        <authorList>
            <person name="Hellsten U."/>
            <person name="Grimwood J."/>
            <person name="Chapman J.A."/>
            <person name="Shapiro H."/>
            <person name="Aerts A."/>
            <person name="Otillar R.P."/>
            <person name="Terry A.Y."/>
            <person name="Boore J.L."/>
            <person name="Simakov O."/>
            <person name="Marletaz F."/>
            <person name="Cho S.-J."/>
            <person name="Edsinger-Gonzales E."/>
            <person name="Havlak P."/>
            <person name="Kuo D.-H."/>
            <person name="Larsson T."/>
            <person name="Lv J."/>
            <person name="Arendt D."/>
            <person name="Savage R."/>
            <person name="Osoegawa K."/>
            <person name="de Jong P."/>
            <person name="Lindberg D.R."/>
            <person name="Seaver E.C."/>
            <person name="Weisblat D.A."/>
            <person name="Putnam N.H."/>
            <person name="Grigoriev I.V."/>
            <person name="Rokhsar D.S."/>
        </authorList>
    </citation>
    <scope>NUCLEOTIDE SEQUENCE</scope>
</reference>
<dbReference type="FunCoup" id="T1G319">
    <property type="interactions" value="191"/>
</dbReference>
<dbReference type="HOGENOM" id="CLU_046916_0_2_1"/>
<dbReference type="PANTHER" id="PTHR12788">
    <property type="entry name" value="PROTEIN-TYROSINE SULFOTRANSFERASE 2"/>
    <property type="match status" value="1"/>
</dbReference>
<evidence type="ECO:0000256" key="3">
    <source>
        <dbReference type="ARBA" id="ARBA00022679"/>
    </source>
</evidence>
<evidence type="ECO:0000313" key="10">
    <source>
        <dbReference type="Proteomes" id="UP000015101"/>
    </source>
</evidence>
<keyword evidence="4" id="KW-1015">Disulfide bond</keyword>
<dbReference type="eggNOG" id="KOG3988">
    <property type="taxonomic scope" value="Eukaryota"/>
</dbReference>
<reference evidence="8 10" key="2">
    <citation type="journal article" date="2013" name="Nature">
        <title>Insights into bilaterian evolution from three spiralian genomes.</title>
        <authorList>
            <person name="Simakov O."/>
            <person name="Marletaz F."/>
            <person name="Cho S.J."/>
            <person name="Edsinger-Gonzales E."/>
            <person name="Havlak P."/>
            <person name="Hellsten U."/>
            <person name="Kuo D.H."/>
            <person name="Larsson T."/>
            <person name="Lv J."/>
            <person name="Arendt D."/>
            <person name="Savage R."/>
            <person name="Osoegawa K."/>
            <person name="de Jong P."/>
            <person name="Grimwood J."/>
            <person name="Chapman J.A."/>
            <person name="Shapiro H."/>
            <person name="Aerts A."/>
            <person name="Otillar R.P."/>
            <person name="Terry A.Y."/>
            <person name="Boore J.L."/>
            <person name="Grigoriev I.V."/>
            <person name="Lindberg D.R."/>
            <person name="Seaver E.C."/>
            <person name="Weisblat D.A."/>
            <person name="Putnam N.H."/>
            <person name="Rokhsar D.S."/>
        </authorList>
    </citation>
    <scope>NUCLEOTIDE SEQUENCE</scope>
</reference>
<evidence type="ECO:0000256" key="4">
    <source>
        <dbReference type="ARBA" id="ARBA00023157"/>
    </source>
</evidence>
<evidence type="ECO:0000256" key="2">
    <source>
        <dbReference type="ARBA" id="ARBA00009988"/>
    </source>
</evidence>
<dbReference type="Proteomes" id="UP000015101">
    <property type="component" value="Unassembled WGS sequence"/>
</dbReference>
<dbReference type="KEGG" id="hro:HELRODRAFT_77670"/>
<evidence type="ECO:0000256" key="7">
    <source>
        <dbReference type="RuleBase" id="RU365018"/>
    </source>
</evidence>
<dbReference type="CTD" id="20215467"/>
<evidence type="ECO:0000256" key="6">
    <source>
        <dbReference type="ARBA" id="ARBA00048460"/>
    </source>
</evidence>
<name>T1G319_HELRO</name>
<dbReference type="STRING" id="6412.T1G319"/>
<evidence type="ECO:0000313" key="9">
    <source>
        <dbReference type="EnsemblMetazoa" id="HelroP77670"/>
    </source>
</evidence>
<dbReference type="OMA" id="SQWKKSE"/>
<dbReference type="GeneID" id="20215467"/>
<comment type="similarity">
    <text evidence="2 7">Belongs to the protein sulfotransferase family.</text>
</comment>
<keyword evidence="3 7" id="KW-0808">Transferase</keyword>
<evidence type="ECO:0000313" key="8">
    <source>
        <dbReference type="EMBL" id="ESO05199.1"/>
    </source>
</evidence>
<dbReference type="EMBL" id="AMQM01003891">
    <property type="status" value="NOT_ANNOTATED_CDS"/>
    <property type="molecule type" value="Genomic_DNA"/>
</dbReference>
<organism evidence="9 10">
    <name type="scientific">Helobdella robusta</name>
    <name type="common">Californian leech</name>
    <dbReference type="NCBI Taxonomy" id="6412"/>
    <lineage>
        <taxon>Eukaryota</taxon>
        <taxon>Metazoa</taxon>
        <taxon>Spiralia</taxon>
        <taxon>Lophotrochozoa</taxon>
        <taxon>Annelida</taxon>
        <taxon>Clitellata</taxon>
        <taxon>Hirudinea</taxon>
        <taxon>Rhynchobdellida</taxon>
        <taxon>Glossiphoniidae</taxon>
        <taxon>Helobdella</taxon>
    </lineage>
</organism>
<dbReference type="SMR" id="T1G319"/>
<dbReference type="RefSeq" id="XP_009016514.1">
    <property type="nucleotide sequence ID" value="XM_009018266.1"/>
</dbReference>